<keyword evidence="3" id="KW-1185">Reference proteome</keyword>
<proteinExistence type="predicted"/>
<feature type="signal peptide" evidence="1">
    <location>
        <begin position="1"/>
        <end position="20"/>
    </location>
</feature>
<dbReference type="EMBL" id="CADEAL010004341">
    <property type="protein sequence ID" value="CAB1457421.1"/>
    <property type="molecule type" value="Genomic_DNA"/>
</dbReference>
<gene>
    <name evidence="2" type="ORF">PLEPLA_LOCUS45245</name>
</gene>
<feature type="chain" id="PRO_5040150090" description="Secreted protein" evidence="1">
    <location>
        <begin position="21"/>
        <end position="102"/>
    </location>
</feature>
<evidence type="ECO:0000256" key="1">
    <source>
        <dbReference type="SAM" id="SignalP"/>
    </source>
</evidence>
<evidence type="ECO:0008006" key="4">
    <source>
        <dbReference type="Google" id="ProtNLM"/>
    </source>
</evidence>
<evidence type="ECO:0000313" key="2">
    <source>
        <dbReference type="EMBL" id="CAB1457421.1"/>
    </source>
</evidence>
<reference evidence="2" key="1">
    <citation type="submission" date="2020-03" db="EMBL/GenBank/DDBJ databases">
        <authorList>
            <person name="Weist P."/>
        </authorList>
    </citation>
    <scope>NUCLEOTIDE SEQUENCE</scope>
</reference>
<evidence type="ECO:0000313" key="3">
    <source>
        <dbReference type="Proteomes" id="UP001153269"/>
    </source>
</evidence>
<sequence length="102" mass="10762">MHLDSFTASLLLCLIAPLFASKETQSSAWASCFASGEALPSAISLLLCTGRHLAFAIVEGSPTHDLIIPFDNSVLAPTQTARNMGKAAQVLVQALAISRLDH</sequence>
<organism evidence="2 3">
    <name type="scientific">Pleuronectes platessa</name>
    <name type="common">European plaice</name>
    <dbReference type="NCBI Taxonomy" id="8262"/>
    <lineage>
        <taxon>Eukaryota</taxon>
        <taxon>Metazoa</taxon>
        <taxon>Chordata</taxon>
        <taxon>Craniata</taxon>
        <taxon>Vertebrata</taxon>
        <taxon>Euteleostomi</taxon>
        <taxon>Actinopterygii</taxon>
        <taxon>Neopterygii</taxon>
        <taxon>Teleostei</taxon>
        <taxon>Neoteleostei</taxon>
        <taxon>Acanthomorphata</taxon>
        <taxon>Carangaria</taxon>
        <taxon>Pleuronectiformes</taxon>
        <taxon>Pleuronectoidei</taxon>
        <taxon>Pleuronectidae</taxon>
        <taxon>Pleuronectes</taxon>
    </lineage>
</organism>
<accession>A0A9N7VZM1</accession>
<dbReference type="AlphaFoldDB" id="A0A9N7VZM1"/>
<dbReference type="Proteomes" id="UP001153269">
    <property type="component" value="Unassembled WGS sequence"/>
</dbReference>
<name>A0A9N7VZM1_PLEPL</name>
<comment type="caution">
    <text evidence="2">The sequence shown here is derived from an EMBL/GenBank/DDBJ whole genome shotgun (WGS) entry which is preliminary data.</text>
</comment>
<keyword evidence="1" id="KW-0732">Signal</keyword>
<protein>
    <recommendedName>
        <fullName evidence="4">Secreted protein</fullName>
    </recommendedName>
</protein>